<accession>A0A427AVP1</accession>
<feature type="region of interest" description="Disordered" evidence="1">
    <location>
        <begin position="1"/>
        <end position="35"/>
    </location>
</feature>
<organism evidence="2 3">
    <name type="scientific">Ensete ventricosum</name>
    <name type="common">Abyssinian banana</name>
    <name type="synonym">Musa ensete</name>
    <dbReference type="NCBI Taxonomy" id="4639"/>
    <lineage>
        <taxon>Eukaryota</taxon>
        <taxon>Viridiplantae</taxon>
        <taxon>Streptophyta</taxon>
        <taxon>Embryophyta</taxon>
        <taxon>Tracheophyta</taxon>
        <taxon>Spermatophyta</taxon>
        <taxon>Magnoliopsida</taxon>
        <taxon>Liliopsida</taxon>
        <taxon>Zingiberales</taxon>
        <taxon>Musaceae</taxon>
        <taxon>Ensete</taxon>
    </lineage>
</organism>
<comment type="caution">
    <text evidence="2">The sequence shown here is derived from an EMBL/GenBank/DDBJ whole genome shotgun (WGS) entry which is preliminary data.</text>
</comment>
<dbReference type="Proteomes" id="UP000287651">
    <property type="component" value="Unassembled WGS sequence"/>
</dbReference>
<gene>
    <name evidence="2" type="ORF">B296_00001081</name>
</gene>
<sequence length="126" mass="13720">MSSSRPKGTNEKQIDVINNGPTLGGNSSSARKAYARSTIEKRLSDDCDPEITFGSGNEEYLDHDDAVVISARITNTCVDPGRSQRAGDQSHRSEEELLRHRTDYIGTTNSRATMGEPAYAKGTQPC</sequence>
<evidence type="ECO:0000256" key="1">
    <source>
        <dbReference type="SAM" id="MobiDB-lite"/>
    </source>
</evidence>
<dbReference type="AlphaFoldDB" id="A0A427AVP1"/>
<protein>
    <submittedName>
        <fullName evidence="2">Uncharacterized protein</fullName>
    </submittedName>
</protein>
<name>A0A427AVP1_ENSVE</name>
<feature type="compositionally biased region" description="Polar residues" evidence="1">
    <location>
        <begin position="19"/>
        <end position="30"/>
    </location>
</feature>
<feature type="region of interest" description="Disordered" evidence="1">
    <location>
        <begin position="101"/>
        <end position="126"/>
    </location>
</feature>
<proteinExistence type="predicted"/>
<reference evidence="2 3" key="1">
    <citation type="journal article" date="2014" name="Agronomy (Basel)">
        <title>A Draft Genome Sequence for Ensete ventricosum, the Drought-Tolerant Tree Against Hunger.</title>
        <authorList>
            <person name="Harrison J."/>
            <person name="Moore K.A."/>
            <person name="Paszkiewicz K."/>
            <person name="Jones T."/>
            <person name="Grant M."/>
            <person name="Ambacheew D."/>
            <person name="Muzemil S."/>
            <person name="Studholme D.J."/>
        </authorList>
    </citation>
    <scope>NUCLEOTIDE SEQUENCE [LARGE SCALE GENOMIC DNA]</scope>
</reference>
<evidence type="ECO:0000313" key="3">
    <source>
        <dbReference type="Proteomes" id="UP000287651"/>
    </source>
</evidence>
<dbReference type="EMBL" id="AMZH03001186">
    <property type="protein sequence ID" value="RRT80285.1"/>
    <property type="molecule type" value="Genomic_DNA"/>
</dbReference>
<evidence type="ECO:0000313" key="2">
    <source>
        <dbReference type="EMBL" id="RRT80285.1"/>
    </source>
</evidence>